<evidence type="ECO:0000256" key="2">
    <source>
        <dbReference type="ARBA" id="ARBA00022741"/>
    </source>
</evidence>
<evidence type="ECO:0000313" key="8">
    <source>
        <dbReference type="EMBL" id="QCB95399.1"/>
    </source>
</evidence>
<organism evidence="8 9">
    <name type="scientific">Cellulomonas shaoxiangyii</name>
    <dbReference type="NCBI Taxonomy" id="2566013"/>
    <lineage>
        <taxon>Bacteria</taxon>
        <taxon>Bacillati</taxon>
        <taxon>Actinomycetota</taxon>
        <taxon>Actinomycetes</taxon>
        <taxon>Micrococcales</taxon>
        <taxon>Cellulomonadaceae</taxon>
        <taxon>Cellulomonas</taxon>
    </lineage>
</organism>
<sequence length="294" mass="30149">MGHDDRVTHARPPLEVSALRALLLAPAGPLARLDVVDATASTNADVVAALRREPVAWPHASLLVADHQTHGRGRTGRTWLTPARSALTCTFVARPRSGPETYGWLPLLAGLGTVRALRATTGVRAVLKWPNDVLVDLGPDADDLEGWGTARKVAGILAEVVPDAGPGPAVAVGIGVNVDQAADELPVPWATSLALAGARDTARSTVLTALVGALDEVASRWAEGGGDAAATGLADEVAAVCATLGRAVAVELPDGSTLRGTARRLDADGALVVADGDGRERTVHAGDVRHVRGA</sequence>
<keyword evidence="9" id="KW-1185">Reference proteome</keyword>
<gene>
    <name evidence="8" type="ORF">E5225_12820</name>
</gene>
<dbReference type="KEGG" id="celz:E5225_12820"/>
<evidence type="ECO:0000256" key="5">
    <source>
        <dbReference type="ARBA" id="ARBA00024227"/>
    </source>
</evidence>
<evidence type="ECO:0000256" key="3">
    <source>
        <dbReference type="ARBA" id="ARBA00022840"/>
    </source>
</evidence>
<reference evidence="8 9" key="1">
    <citation type="submission" date="2019-04" db="EMBL/GenBank/DDBJ databases">
        <title>Isolation and identification of Cellulomonas shaoxiangyii sp. Nov. isolated from feces of the Tibetan antelopes (Pantholops hodgsonii) in the Qinghai-Tibet plateau of China.</title>
        <authorList>
            <person name="Tian Z."/>
        </authorList>
    </citation>
    <scope>NUCLEOTIDE SEQUENCE [LARGE SCALE GENOMIC DNA]</scope>
    <source>
        <strain evidence="8 9">Z28</strain>
    </source>
</reference>
<evidence type="ECO:0000259" key="6">
    <source>
        <dbReference type="Pfam" id="PF02237"/>
    </source>
</evidence>
<dbReference type="InterPro" id="IPR004143">
    <property type="entry name" value="BPL_LPL_catalytic"/>
</dbReference>
<dbReference type="EC" id="6.3.4.15" evidence="5"/>
<dbReference type="GO" id="GO:0004077">
    <property type="term" value="F:biotin--[biotin carboxyl-carrier protein] ligase activity"/>
    <property type="evidence" value="ECO:0007669"/>
    <property type="project" value="UniProtKB-EC"/>
</dbReference>
<feature type="domain" description="BPL/LPL catalytic" evidence="7">
    <location>
        <begin position="56"/>
        <end position="177"/>
    </location>
</feature>
<dbReference type="Gene3D" id="3.30.930.10">
    <property type="entry name" value="Bira Bifunctional Protein, Domain 2"/>
    <property type="match status" value="1"/>
</dbReference>
<dbReference type="OrthoDB" id="9807064at2"/>
<evidence type="ECO:0000313" key="9">
    <source>
        <dbReference type="Proteomes" id="UP000296469"/>
    </source>
</evidence>
<name>A0A4P7SM19_9CELL</name>
<dbReference type="NCBIfam" id="TIGR00121">
    <property type="entry name" value="birA_ligase"/>
    <property type="match status" value="1"/>
</dbReference>
<dbReference type="CDD" id="cd16442">
    <property type="entry name" value="BPL"/>
    <property type="match status" value="1"/>
</dbReference>
<dbReference type="GO" id="GO:0005737">
    <property type="term" value="C:cytoplasm"/>
    <property type="evidence" value="ECO:0007669"/>
    <property type="project" value="TreeGrafter"/>
</dbReference>
<dbReference type="Gene3D" id="2.30.30.100">
    <property type="match status" value="1"/>
</dbReference>
<dbReference type="Pfam" id="PF02237">
    <property type="entry name" value="BPL_C"/>
    <property type="match status" value="1"/>
</dbReference>
<accession>A0A4P7SM19</accession>
<dbReference type="AlphaFoldDB" id="A0A4P7SM19"/>
<keyword evidence="1 8" id="KW-0436">Ligase</keyword>
<dbReference type="Pfam" id="PF03099">
    <property type="entry name" value="BPL_LplA_LipB"/>
    <property type="match status" value="1"/>
</dbReference>
<proteinExistence type="predicted"/>
<dbReference type="SUPFAM" id="SSF50037">
    <property type="entry name" value="C-terminal domain of transcriptional repressors"/>
    <property type="match status" value="1"/>
</dbReference>
<dbReference type="Proteomes" id="UP000296469">
    <property type="component" value="Chromosome"/>
</dbReference>
<dbReference type="PANTHER" id="PTHR12835">
    <property type="entry name" value="BIOTIN PROTEIN LIGASE"/>
    <property type="match status" value="1"/>
</dbReference>
<dbReference type="EMBL" id="CP039291">
    <property type="protein sequence ID" value="QCB95399.1"/>
    <property type="molecule type" value="Genomic_DNA"/>
</dbReference>
<dbReference type="InterPro" id="IPR008988">
    <property type="entry name" value="Transcriptional_repressor_C"/>
</dbReference>
<dbReference type="InterPro" id="IPR003142">
    <property type="entry name" value="BPL_C"/>
</dbReference>
<keyword evidence="2" id="KW-0547">Nucleotide-binding</keyword>
<dbReference type="InterPro" id="IPR045864">
    <property type="entry name" value="aa-tRNA-synth_II/BPL/LPL"/>
</dbReference>
<dbReference type="GO" id="GO:0005524">
    <property type="term" value="F:ATP binding"/>
    <property type="evidence" value="ECO:0007669"/>
    <property type="project" value="UniProtKB-KW"/>
</dbReference>
<protein>
    <recommendedName>
        <fullName evidence="5">biotin--[biotin carboxyl-carrier protein] ligase</fullName>
        <ecNumber evidence="5">6.3.4.15</ecNumber>
    </recommendedName>
</protein>
<feature type="domain" description="Biotin protein ligase C-terminal" evidence="6">
    <location>
        <begin position="243"/>
        <end position="289"/>
    </location>
</feature>
<evidence type="ECO:0000256" key="1">
    <source>
        <dbReference type="ARBA" id="ARBA00022598"/>
    </source>
</evidence>
<dbReference type="SUPFAM" id="SSF55681">
    <property type="entry name" value="Class II aaRS and biotin synthetases"/>
    <property type="match status" value="1"/>
</dbReference>
<keyword evidence="3" id="KW-0067">ATP-binding</keyword>
<keyword evidence="4" id="KW-0092">Biotin</keyword>
<evidence type="ECO:0000259" key="7">
    <source>
        <dbReference type="Pfam" id="PF03099"/>
    </source>
</evidence>
<dbReference type="PANTHER" id="PTHR12835:SF5">
    <property type="entry name" value="BIOTIN--PROTEIN LIGASE"/>
    <property type="match status" value="1"/>
</dbReference>
<dbReference type="InterPro" id="IPR004408">
    <property type="entry name" value="Biotin_CoA_COase_ligase"/>
</dbReference>
<evidence type="ECO:0000256" key="4">
    <source>
        <dbReference type="ARBA" id="ARBA00023267"/>
    </source>
</evidence>